<reference evidence="9 10" key="1">
    <citation type="journal article" date="2022" name="Genome Biol. Evol.">
        <title>Host diet, physiology and behaviors set the stage for Lachnospiraceae cladogenesis.</title>
        <authorList>
            <person name="Vera-Ponce De Leon A."/>
            <person name="Schneider M."/>
            <person name="Jahnes B.C."/>
            <person name="Sadowski V."/>
            <person name="Camuy-Velez L.A."/>
            <person name="Duan J."/>
            <person name="Sabree Z.L."/>
        </authorList>
    </citation>
    <scope>NUCLEOTIDE SEQUENCE [LARGE SCALE GENOMIC DNA]</scope>
    <source>
        <strain evidence="9 10">PAL113</strain>
    </source>
</reference>
<protein>
    <submittedName>
        <fullName evidence="9">BCCT family transporter</fullName>
    </submittedName>
</protein>
<feature type="transmembrane region" description="Helical" evidence="8">
    <location>
        <begin position="398"/>
        <end position="421"/>
    </location>
</feature>
<feature type="transmembrane region" description="Helical" evidence="8">
    <location>
        <begin position="342"/>
        <end position="365"/>
    </location>
</feature>
<comment type="similarity">
    <text evidence="2">Belongs to the BCCT transporter (TC 2.A.15) family.</text>
</comment>
<keyword evidence="10" id="KW-1185">Reference proteome</keyword>
<evidence type="ECO:0000256" key="7">
    <source>
        <dbReference type="ARBA" id="ARBA00023136"/>
    </source>
</evidence>
<evidence type="ECO:0000256" key="6">
    <source>
        <dbReference type="ARBA" id="ARBA00022989"/>
    </source>
</evidence>
<evidence type="ECO:0000256" key="3">
    <source>
        <dbReference type="ARBA" id="ARBA00022448"/>
    </source>
</evidence>
<keyword evidence="6 8" id="KW-1133">Transmembrane helix</keyword>
<evidence type="ECO:0000256" key="2">
    <source>
        <dbReference type="ARBA" id="ARBA00005658"/>
    </source>
</evidence>
<feature type="transmembrane region" description="Helical" evidence="8">
    <location>
        <begin position="85"/>
        <end position="105"/>
    </location>
</feature>
<name>A0ABT1EB82_9FIRM</name>
<comment type="caution">
    <text evidence="9">The sequence shown here is derived from an EMBL/GenBank/DDBJ whole genome shotgun (WGS) entry which is preliminary data.</text>
</comment>
<comment type="subcellular location">
    <subcellularLocation>
        <location evidence="1">Cell membrane</location>
        <topology evidence="1">Multi-pass membrane protein</topology>
    </subcellularLocation>
</comment>
<feature type="transmembrane region" description="Helical" evidence="8">
    <location>
        <begin position="139"/>
        <end position="157"/>
    </location>
</feature>
<feature type="transmembrane region" description="Helical" evidence="8">
    <location>
        <begin position="45"/>
        <end position="65"/>
    </location>
</feature>
<evidence type="ECO:0000313" key="9">
    <source>
        <dbReference type="EMBL" id="MCP1103093.1"/>
    </source>
</evidence>
<dbReference type="PANTHER" id="PTHR30047">
    <property type="entry name" value="HIGH-AFFINITY CHOLINE TRANSPORT PROTEIN-RELATED"/>
    <property type="match status" value="1"/>
</dbReference>
<sequence length="495" mass="54017">MKKEKNYVFIISLILTGGIALWAVALNDSFTKASDAVYAFLTQNFGWLYLIAMFFFVIFVIAMAFSKYGKVKLGADDSKPEYSTVSWFAMLFGAGMGVGLVFWGISEPISHYINPMGMEGGTEAAADFAMRSSFMHWGIHPWANYAIIGLALAYFQFRKNKPGLVSSIFEPLIGEKRVQGFWGKLIDVLAVFATVAGVTTSLGLGVLQINSGLNYLFGIPTNLVIQIIIIVVISIIYIWSAVAGIEKGIKLVSDANLYIALALMILVFLVGPKIEIFNSFTNGLGEYLGNFIPDSLGINSYGDNSWIEGWRVFYWAWWIAWAPFVGVFIARISKGRTIREFIAGVVVAPSLGSLVWFGIFGTLGINLGEKGILSLETLKEVAAVPETGLFVVMREYPFGTILSVIAMVLLCTFFITSANSGTFVLSMLSSKGDLNPPNSKKVLWGIVQSVMAIGLLIAGGLKPLQIISIAAAFPFIFIMLFASASLLKALKQEKL</sequence>
<dbReference type="Proteomes" id="UP001523566">
    <property type="component" value="Unassembled WGS sequence"/>
</dbReference>
<evidence type="ECO:0000256" key="1">
    <source>
        <dbReference type="ARBA" id="ARBA00004651"/>
    </source>
</evidence>
<gene>
    <name evidence="9" type="ORF">NK125_11755</name>
</gene>
<keyword evidence="4" id="KW-1003">Cell membrane</keyword>
<feature type="transmembrane region" description="Helical" evidence="8">
    <location>
        <begin position="215"/>
        <end position="239"/>
    </location>
</feature>
<dbReference type="EMBL" id="JAMZFW010000017">
    <property type="protein sequence ID" value="MCP1103093.1"/>
    <property type="molecule type" value="Genomic_DNA"/>
</dbReference>
<evidence type="ECO:0000256" key="5">
    <source>
        <dbReference type="ARBA" id="ARBA00022692"/>
    </source>
</evidence>
<feature type="transmembrane region" description="Helical" evidence="8">
    <location>
        <begin position="442"/>
        <end position="460"/>
    </location>
</feature>
<keyword evidence="3" id="KW-0813">Transport</keyword>
<keyword evidence="5 8" id="KW-0812">Transmembrane</keyword>
<feature type="transmembrane region" description="Helical" evidence="8">
    <location>
        <begin position="251"/>
        <end position="271"/>
    </location>
</feature>
<organism evidence="9 10">
    <name type="scientific">Aequitasia blattaphilus</name>
    <dbReference type="NCBI Taxonomy" id="2949332"/>
    <lineage>
        <taxon>Bacteria</taxon>
        <taxon>Bacillati</taxon>
        <taxon>Bacillota</taxon>
        <taxon>Clostridia</taxon>
        <taxon>Lachnospirales</taxon>
        <taxon>Lachnospiraceae</taxon>
        <taxon>Aequitasia</taxon>
    </lineage>
</organism>
<dbReference type="RefSeq" id="WP_262066879.1">
    <property type="nucleotide sequence ID" value="NZ_JAMXOD010000017.1"/>
</dbReference>
<feature type="transmembrane region" description="Helical" evidence="8">
    <location>
        <begin position="7"/>
        <end position="25"/>
    </location>
</feature>
<dbReference type="PANTHER" id="PTHR30047:SF7">
    <property type="entry name" value="HIGH-AFFINITY CHOLINE TRANSPORT PROTEIN"/>
    <property type="match status" value="1"/>
</dbReference>
<feature type="transmembrane region" description="Helical" evidence="8">
    <location>
        <begin position="466"/>
        <end position="487"/>
    </location>
</feature>
<dbReference type="NCBIfam" id="TIGR00842">
    <property type="entry name" value="bcct"/>
    <property type="match status" value="1"/>
</dbReference>
<accession>A0ABT1EB82</accession>
<feature type="transmembrane region" description="Helical" evidence="8">
    <location>
        <begin position="312"/>
        <end position="330"/>
    </location>
</feature>
<evidence type="ECO:0000313" key="10">
    <source>
        <dbReference type="Proteomes" id="UP001523566"/>
    </source>
</evidence>
<dbReference type="Pfam" id="PF02028">
    <property type="entry name" value="BCCT"/>
    <property type="match status" value="1"/>
</dbReference>
<proteinExistence type="inferred from homology"/>
<evidence type="ECO:0000256" key="4">
    <source>
        <dbReference type="ARBA" id="ARBA00022475"/>
    </source>
</evidence>
<keyword evidence="7 8" id="KW-0472">Membrane</keyword>
<evidence type="ECO:0000256" key="8">
    <source>
        <dbReference type="SAM" id="Phobius"/>
    </source>
</evidence>
<feature type="transmembrane region" description="Helical" evidence="8">
    <location>
        <begin position="185"/>
        <end position="209"/>
    </location>
</feature>
<dbReference type="InterPro" id="IPR000060">
    <property type="entry name" value="BCCT_transptr"/>
</dbReference>